<dbReference type="STRING" id="100884.GCA_000269565_02406"/>
<dbReference type="HOGENOM" id="CLU_119934_0_0_9"/>
<accession>E7GC00</accession>
<dbReference type="OrthoDB" id="9787714at2"/>
<dbReference type="GeneID" id="78230227"/>
<reference evidence="1 2" key="1">
    <citation type="submission" date="2010-12" db="EMBL/GenBank/DDBJ databases">
        <title>The Genome Sequence of Coprobacillus sp. strain 29_1.</title>
        <authorList>
            <consortium name="The Broad Institute Genome Sequencing Platform"/>
            <person name="Earl A."/>
            <person name="Ward D."/>
            <person name="Feldgarden M."/>
            <person name="Gevers D."/>
            <person name="Daigneault M."/>
            <person name="Sibley C.D."/>
            <person name="White A."/>
            <person name="Strauss J."/>
            <person name="Allen-Vercoe E."/>
            <person name="Young S.K."/>
            <person name="Zeng Q."/>
            <person name="Gargeya S."/>
            <person name="Fitzgerald M."/>
            <person name="Haas B."/>
            <person name="Abouelleil A."/>
            <person name="Alvarado L."/>
            <person name="Arachchi H.M."/>
            <person name="Berlin A."/>
            <person name="Brown A."/>
            <person name="Chapman S.B."/>
            <person name="Chen Z."/>
            <person name="Dunbar C."/>
            <person name="Freedman E."/>
            <person name="Gearin G."/>
            <person name="Gellesch M."/>
            <person name="Goldberg J."/>
            <person name="Griggs A."/>
            <person name="Gujja S."/>
            <person name="Heilman E."/>
            <person name="Heiman D."/>
            <person name="Howarth C."/>
            <person name="Larson L."/>
            <person name="Lui A."/>
            <person name="MacDonald P.J.P."/>
            <person name="Mehta T."/>
            <person name="Montmayeur A."/>
            <person name="Murphy C."/>
            <person name="Neiman D."/>
            <person name="Pearson M."/>
            <person name="Priest M."/>
            <person name="Roberts A."/>
            <person name="Saif S."/>
            <person name="Shea T."/>
            <person name="Shenoy N."/>
            <person name="Sisk P."/>
            <person name="Stolte C."/>
            <person name="Sykes S."/>
            <person name="White J."/>
            <person name="Yandava C."/>
            <person name="Nusbaum C."/>
            <person name="Birren B."/>
        </authorList>
    </citation>
    <scope>NUCLEOTIDE SEQUENCE [LARGE SCALE GENOMIC DNA]</scope>
    <source>
        <strain evidence="1 2">29_1</strain>
    </source>
</reference>
<dbReference type="EMBL" id="ADKX01000037">
    <property type="protein sequence ID" value="EFW04411.1"/>
    <property type="molecule type" value="Genomic_DNA"/>
</dbReference>
<proteinExistence type="predicted"/>
<name>E7GC00_9FIRM</name>
<dbReference type="Proteomes" id="UP000003157">
    <property type="component" value="Unassembled WGS sequence"/>
</dbReference>
<evidence type="ECO:0000313" key="2">
    <source>
        <dbReference type="Proteomes" id="UP000003157"/>
    </source>
</evidence>
<organism evidence="1 2">
    <name type="scientific">Coprobacillus cateniformis</name>
    <dbReference type="NCBI Taxonomy" id="100884"/>
    <lineage>
        <taxon>Bacteria</taxon>
        <taxon>Bacillati</taxon>
        <taxon>Bacillota</taxon>
        <taxon>Erysipelotrichia</taxon>
        <taxon>Erysipelotrichales</taxon>
        <taxon>Coprobacillaceae</taxon>
        <taxon>Coprobacillus</taxon>
    </lineage>
</organism>
<evidence type="ECO:0000313" key="1">
    <source>
        <dbReference type="EMBL" id="EFW04411.1"/>
    </source>
</evidence>
<dbReference type="AlphaFoldDB" id="E7GC00"/>
<protein>
    <submittedName>
        <fullName evidence="1">Uncharacterized protein</fullName>
    </submittedName>
</protein>
<gene>
    <name evidence="1" type="ORF">HMPREF9488_02291</name>
</gene>
<dbReference type="RefSeq" id="WP_008789381.1">
    <property type="nucleotide sequence ID" value="NZ_AKCB01000001.1"/>
</dbReference>
<comment type="caution">
    <text evidence="1">The sequence shown here is derived from an EMBL/GenBank/DDBJ whole genome shotgun (WGS) entry which is preliminary data.</text>
</comment>
<keyword evidence="2" id="KW-1185">Reference proteome</keyword>
<dbReference type="eggNOG" id="ENOG502Z7VB">
    <property type="taxonomic scope" value="Bacteria"/>
</dbReference>
<sequence>MKKKKNKSNKKLKSTRELINAKTISNDSLKLFNDDEIVFFVIQPQNLSVMSQENIGAKIFSLTNVLKGLADMEMICLNSRDNFEDNKLFIKKRISEETDEVIINLLKKDLYHLDQIQTQTATSRLFLLAVRIKPNDQVETVALIHRIEKLIKLQNLQVEKANKEQIKNMLAVYFEQNVTSDQFEDYEGMRWYPNDIEESI</sequence>